<dbReference type="Gene3D" id="3.40.50.720">
    <property type="entry name" value="NAD(P)-binding Rossmann-like Domain"/>
    <property type="match status" value="1"/>
</dbReference>
<dbReference type="PANTHER" id="PTHR43078:SF6">
    <property type="entry name" value="UDP-GLUCURONIC ACID DECARBOXYLASE 1"/>
    <property type="match status" value="1"/>
</dbReference>
<proteinExistence type="predicted"/>
<evidence type="ECO:0000256" key="1">
    <source>
        <dbReference type="ARBA" id="ARBA00001911"/>
    </source>
</evidence>
<dbReference type="EMBL" id="JAUSQU010000001">
    <property type="protein sequence ID" value="MDP9843230.1"/>
    <property type="molecule type" value="Genomic_DNA"/>
</dbReference>
<keyword evidence="3" id="KW-0520">NAD</keyword>
<keyword evidence="2" id="KW-0210">Decarboxylase</keyword>
<evidence type="ECO:0000256" key="4">
    <source>
        <dbReference type="ARBA" id="ARBA00023239"/>
    </source>
</evidence>
<gene>
    <name evidence="6" type="ORF">J2853_002441</name>
</gene>
<dbReference type="InterPro" id="IPR036291">
    <property type="entry name" value="NAD(P)-bd_dom_sf"/>
</dbReference>
<sequence>MTSRHVLITGGAGFIGTHLCAVLLDRGDRVTALDDLSAGRLPAVDDLLTVDGFTLLRHDVTEPFLVSDRVDAVVHMATPNGPDAIRKRPIDTLRANSVGAINALEVARHHGARFVLVSTGDVYGDPLVHPQHETYRGNVDPGGPFSAYTEGKRFAEAAVTAYVSQHGLNAGVVRPANIYGPGMGATPGVVGTFITKALAGQTLKLQGGTQTRTFCYVDDFVSGLVAMIDTTEIGPINLGTTEEISIAELAELIVKTVGTGAIEITPGRDQDSARRCPDITRADELLGWKPQMPLAEGIERTVAWARAAHTG</sequence>
<evidence type="ECO:0000259" key="5">
    <source>
        <dbReference type="Pfam" id="PF01370"/>
    </source>
</evidence>
<dbReference type="InterPro" id="IPR001509">
    <property type="entry name" value="Epimerase_deHydtase"/>
</dbReference>
<dbReference type="PANTHER" id="PTHR43078">
    <property type="entry name" value="UDP-GLUCURONIC ACID DECARBOXYLASE-RELATED"/>
    <property type="match status" value="1"/>
</dbReference>
<comment type="cofactor">
    <cofactor evidence="1">
        <name>NAD(+)</name>
        <dbReference type="ChEBI" id="CHEBI:57540"/>
    </cofactor>
</comment>
<accession>A0ABT9QA04</accession>
<evidence type="ECO:0000256" key="2">
    <source>
        <dbReference type="ARBA" id="ARBA00022793"/>
    </source>
</evidence>
<dbReference type="SUPFAM" id="SSF51735">
    <property type="entry name" value="NAD(P)-binding Rossmann-fold domains"/>
    <property type="match status" value="1"/>
</dbReference>
<organism evidence="6 7">
    <name type="scientific">Streptosporangium lutulentum</name>
    <dbReference type="NCBI Taxonomy" id="1461250"/>
    <lineage>
        <taxon>Bacteria</taxon>
        <taxon>Bacillati</taxon>
        <taxon>Actinomycetota</taxon>
        <taxon>Actinomycetes</taxon>
        <taxon>Streptosporangiales</taxon>
        <taxon>Streptosporangiaceae</taxon>
        <taxon>Streptosporangium</taxon>
    </lineage>
</organism>
<dbReference type="InterPro" id="IPR044516">
    <property type="entry name" value="UXS-like"/>
</dbReference>
<protein>
    <submittedName>
        <fullName evidence="6">Nucleoside-diphosphate-sugar epimerase</fullName>
    </submittedName>
</protein>
<reference evidence="6 7" key="1">
    <citation type="submission" date="2023-07" db="EMBL/GenBank/DDBJ databases">
        <title>Sequencing the genomes of 1000 actinobacteria strains.</title>
        <authorList>
            <person name="Klenk H.-P."/>
        </authorList>
    </citation>
    <scope>NUCLEOTIDE SEQUENCE [LARGE SCALE GENOMIC DNA]</scope>
    <source>
        <strain evidence="6 7">DSM 46740</strain>
    </source>
</reference>
<dbReference type="Proteomes" id="UP001225356">
    <property type="component" value="Unassembled WGS sequence"/>
</dbReference>
<evidence type="ECO:0000256" key="3">
    <source>
        <dbReference type="ARBA" id="ARBA00023027"/>
    </source>
</evidence>
<keyword evidence="7" id="KW-1185">Reference proteome</keyword>
<comment type="caution">
    <text evidence="6">The sequence shown here is derived from an EMBL/GenBank/DDBJ whole genome shotgun (WGS) entry which is preliminary data.</text>
</comment>
<dbReference type="RefSeq" id="WP_307557290.1">
    <property type="nucleotide sequence ID" value="NZ_JAUSQU010000001.1"/>
</dbReference>
<evidence type="ECO:0000313" key="7">
    <source>
        <dbReference type="Proteomes" id="UP001225356"/>
    </source>
</evidence>
<name>A0ABT9QA04_9ACTN</name>
<dbReference type="Pfam" id="PF01370">
    <property type="entry name" value="Epimerase"/>
    <property type="match status" value="1"/>
</dbReference>
<dbReference type="Gene3D" id="3.90.25.10">
    <property type="entry name" value="UDP-galactose 4-epimerase, domain 1"/>
    <property type="match status" value="1"/>
</dbReference>
<keyword evidence="4" id="KW-0456">Lyase</keyword>
<feature type="domain" description="NAD-dependent epimerase/dehydratase" evidence="5">
    <location>
        <begin position="6"/>
        <end position="232"/>
    </location>
</feature>
<evidence type="ECO:0000313" key="6">
    <source>
        <dbReference type="EMBL" id="MDP9843230.1"/>
    </source>
</evidence>